<keyword evidence="3" id="KW-1185">Reference proteome</keyword>
<dbReference type="EMBL" id="BTGU01000001">
    <property type="protein sequence ID" value="GMN26002.1"/>
    <property type="molecule type" value="Genomic_DNA"/>
</dbReference>
<feature type="compositionally biased region" description="Basic and acidic residues" evidence="1">
    <location>
        <begin position="29"/>
        <end position="41"/>
    </location>
</feature>
<name>A0AA87YYL6_FICCA</name>
<proteinExistence type="predicted"/>
<comment type="caution">
    <text evidence="2">The sequence shown here is derived from an EMBL/GenBank/DDBJ whole genome shotgun (WGS) entry which is preliminary data.</text>
</comment>
<accession>A0AA87YYL6</accession>
<dbReference type="AlphaFoldDB" id="A0AA87YYL6"/>
<dbReference type="Proteomes" id="UP001187192">
    <property type="component" value="Unassembled WGS sequence"/>
</dbReference>
<evidence type="ECO:0000313" key="2">
    <source>
        <dbReference type="EMBL" id="GMN26002.1"/>
    </source>
</evidence>
<gene>
    <name evidence="2" type="ORF">TIFTF001_001151</name>
</gene>
<evidence type="ECO:0000256" key="1">
    <source>
        <dbReference type="SAM" id="MobiDB-lite"/>
    </source>
</evidence>
<reference evidence="2" key="1">
    <citation type="submission" date="2023-07" db="EMBL/GenBank/DDBJ databases">
        <title>draft genome sequence of fig (Ficus carica).</title>
        <authorList>
            <person name="Takahashi T."/>
            <person name="Nishimura K."/>
        </authorList>
    </citation>
    <scope>NUCLEOTIDE SEQUENCE</scope>
</reference>
<feature type="region of interest" description="Disordered" evidence="1">
    <location>
        <begin position="84"/>
        <end position="103"/>
    </location>
</feature>
<feature type="region of interest" description="Disordered" evidence="1">
    <location>
        <begin position="1"/>
        <end position="51"/>
    </location>
</feature>
<sequence length="134" mass="14840">MPSGETNVQSANPPSEPKPNAGSVIAQFHKPEEKAEEKPGEDQDQSGLQENRLGLRELLNGVKLEEGLWKTYGVEVNTAVGGDRRVRGEQHAPVRRPVQQVPDRTPTLGSVKNDAVCWARHVFYSRKLGFQISQ</sequence>
<dbReference type="Gramene" id="FCD_00017967-RA">
    <property type="protein sequence ID" value="FCD_00017967-RA:cds"/>
    <property type="gene ID" value="FCD_00017967"/>
</dbReference>
<evidence type="ECO:0000313" key="3">
    <source>
        <dbReference type="Proteomes" id="UP001187192"/>
    </source>
</evidence>
<feature type="compositionally biased region" description="Polar residues" evidence="1">
    <location>
        <begin position="1"/>
        <end position="13"/>
    </location>
</feature>
<protein>
    <submittedName>
        <fullName evidence="2">Uncharacterized protein</fullName>
    </submittedName>
</protein>
<organism evidence="2 3">
    <name type="scientific">Ficus carica</name>
    <name type="common">Common fig</name>
    <dbReference type="NCBI Taxonomy" id="3494"/>
    <lineage>
        <taxon>Eukaryota</taxon>
        <taxon>Viridiplantae</taxon>
        <taxon>Streptophyta</taxon>
        <taxon>Embryophyta</taxon>
        <taxon>Tracheophyta</taxon>
        <taxon>Spermatophyta</taxon>
        <taxon>Magnoliopsida</taxon>
        <taxon>eudicotyledons</taxon>
        <taxon>Gunneridae</taxon>
        <taxon>Pentapetalae</taxon>
        <taxon>rosids</taxon>
        <taxon>fabids</taxon>
        <taxon>Rosales</taxon>
        <taxon>Moraceae</taxon>
        <taxon>Ficeae</taxon>
        <taxon>Ficus</taxon>
    </lineage>
</organism>